<accession>A0A559K7F2</accession>
<organism evidence="1 2">
    <name type="scientific">Paenibacillus cremeus</name>
    <dbReference type="NCBI Taxonomy" id="2163881"/>
    <lineage>
        <taxon>Bacteria</taxon>
        <taxon>Bacillati</taxon>
        <taxon>Bacillota</taxon>
        <taxon>Bacilli</taxon>
        <taxon>Bacillales</taxon>
        <taxon>Paenibacillaceae</taxon>
        <taxon>Paenibacillus</taxon>
    </lineage>
</organism>
<protein>
    <submittedName>
        <fullName evidence="1">DUF3231 family protein</fullName>
    </submittedName>
</protein>
<dbReference type="OrthoDB" id="1675670at2"/>
<gene>
    <name evidence="1" type="ORF">FPZ49_20905</name>
</gene>
<evidence type="ECO:0000313" key="1">
    <source>
        <dbReference type="EMBL" id="TVY08058.1"/>
    </source>
</evidence>
<reference evidence="1 2" key="1">
    <citation type="submission" date="2019-07" db="EMBL/GenBank/DDBJ databases">
        <authorList>
            <person name="Kim J."/>
        </authorList>
    </citation>
    <scope>NUCLEOTIDE SEQUENCE [LARGE SCALE GENOMIC DNA]</scope>
    <source>
        <strain evidence="1 2">JC52</strain>
    </source>
</reference>
<dbReference type="Pfam" id="PF11553">
    <property type="entry name" value="DUF3231"/>
    <property type="match status" value="1"/>
</dbReference>
<evidence type="ECO:0000313" key="2">
    <source>
        <dbReference type="Proteomes" id="UP000317036"/>
    </source>
</evidence>
<proteinExistence type="predicted"/>
<comment type="caution">
    <text evidence="1">The sequence shown here is derived from an EMBL/GenBank/DDBJ whole genome shotgun (WGS) entry which is preliminary data.</text>
</comment>
<dbReference type="AlphaFoldDB" id="A0A559K7F2"/>
<dbReference type="EMBL" id="VNJI01000028">
    <property type="protein sequence ID" value="TVY08058.1"/>
    <property type="molecule type" value="Genomic_DNA"/>
</dbReference>
<dbReference type="InterPro" id="IPR021617">
    <property type="entry name" value="DUF3231"/>
</dbReference>
<dbReference type="Proteomes" id="UP000317036">
    <property type="component" value="Unassembled WGS sequence"/>
</dbReference>
<dbReference type="Gene3D" id="1.20.1260.10">
    <property type="match status" value="1"/>
</dbReference>
<keyword evidence="2" id="KW-1185">Reference proteome</keyword>
<name>A0A559K7F2_9BACL</name>
<sequence>MDCLLQKGLFARSPYVPYPKQIDFVQETSFIHDIFGKKRPLQTIVCLNQQRNAIGQQLLIAFKQTAKSDDVKAYMDEGIKLSSSLMETFASLLKEDDLIPPSYSGLGVTDSPEAPFSEKLMLSLMTSLNKINYRLDEFFQLFGRAAFYTFCNENGSTEHFPNDIKRLISFLRLNAIH</sequence>
<dbReference type="InterPro" id="IPR012347">
    <property type="entry name" value="Ferritin-like"/>
</dbReference>